<dbReference type="InterPro" id="IPR027417">
    <property type="entry name" value="P-loop_NTPase"/>
</dbReference>
<dbReference type="PANTHER" id="PTHR32309:SF31">
    <property type="entry name" value="CAPSULAR EXOPOLYSACCHARIDE FAMILY"/>
    <property type="match status" value="1"/>
</dbReference>
<keyword evidence="1" id="KW-1133">Transmembrane helix</keyword>
<evidence type="ECO:0000313" key="3">
    <source>
        <dbReference type="Proteomes" id="UP000093962"/>
    </source>
</evidence>
<comment type="caution">
    <text evidence="2">The sequence shown here is derived from an EMBL/GenBank/DDBJ whole genome shotgun (WGS) entry which is preliminary data.</text>
</comment>
<dbReference type="OrthoDB" id="9812433at2"/>
<keyword evidence="1" id="KW-0812">Transmembrane</keyword>
<dbReference type="AlphaFoldDB" id="A0A1A0MM69"/>
<dbReference type="PANTHER" id="PTHR32309">
    <property type="entry name" value="TYROSINE-PROTEIN KINASE"/>
    <property type="match status" value="1"/>
</dbReference>
<gene>
    <name evidence="2" type="ORF">A5642_22500</name>
</gene>
<dbReference type="Gene3D" id="3.40.50.300">
    <property type="entry name" value="P-loop containing nucleotide triphosphate hydrolases"/>
    <property type="match status" value="1"/>
</dbReference>
<protein>
    <recommendedName>
        <fullName evidence="4">Polysaccharide chain length determinant N-terminal domain-containing protein</fullName>
    </recommendedName>
</protein>
<feature type="transmembrane region" description="Helical" evidence="1">
    <location>
        <begin position="172"/>
        <end position="192"/>
    </location>
</feature>
<evidence type="ECO:0000256" key="1">
    <source>
        <dbReference type="SAM" id="Phobius"/>
    </source>
</evidence>
<organism evidence="2 3">
    <name type="scientific">Mycolicibacterium mucogenicum</name>
    <name type="common">Mycobacterium mucogenicum</name>
    <dbReference type="NCBI Taxonomy" id="56689"/>
    <lineage>
        <taxon>Bacteria</taxon>
        <taxon>Bacillati</taxon>
        <taxon>Actinomycetota</taxon>
        <taxon>Actinomycetes</taxon>
        <taxon>Mycobacteriales</taxon>
        <taxon>Mycobacteriaceae</taxon>
        <taxon>Mycolicibacterium</taxon>
    </lineage>
</organism>
<sequence>MEVQEIWRIIGERWRVIVSAVLLAVSLALAWTLAGPVQYRAQARIMISTFGSLGTAMDAYNGERIAQLRAPTYALLLRGPEVAARAATALGPRFTPELIETSLDARISAAVPMVVLTAKAKTPDDAARIVTMVAQVFADYVKEIEQPGRDGSLTAVRLTSDPPEVSRANNPVTAAALAALAGLAVGIVIALYRDRMDQVLRNPGQLARVGARYRGVVAFRDSDGRDEQESFRKLAVECITNDDLGGARLMVSGVDATAPTLAVVRGLAGGFASYGRATVLVNAIHSEGQDARVPGLSDFLAGTSSWAACLDSTEVRNEASVSVGSDGARLDELLIRASQSDLELPIGGDAGQLVVAAPPILTSPVSAALSGFVDACLLVVTLRSTLLSDLVEASMTLDALECRLAGVVVVTEESLRALQRATTESVPANPARTAVAAADQ</sequence>
<evidence type="ECO:0000313" key="2">
    <source>
        <dbReference type="EMBL" id="OBA86512.1"/>
    </source>
</evidence>
<dbReference type="InterPro" id="IPR050445">
    <property type="entry name" value="Bact_polysacc_biosynth/exp"/>
</dbReference>
<reference evidence="2 3" key="1">
    <citation type="submission" date="2016-06" db="EMBL/GenBank/DDBJ databases">
        <authorList>
            <person name="Kjaerup R.B."/>
            <person name="Dalgaard T.S."/>
            <person name="Juul-Madsen H.R."/>
        </authorList>
    </citation>
    <scope>NUCLEOTIDE SEQUENCE [LARGE SCALE GENOMIC DNA]</scope>
    <source>
        <strain evidence="2 3">1199456.5</strain>
    </source>
</reference>
<dbReference type="Proteomes" id="UP000093962">
    <property type="component" value="Unassembled WGS sequence"/>
</dbReference>
<accession>A0A1A0MM69</accession>
<proteinExistence type="predicted"/>
<dbReference type="RefSeq" id="WP_064859333.1">
    <property type="nucleotide sequence ID" value="NZ_LZSF01000145.1"/>
</dbReference>
<name>A0A1A0MM69_MYCMU</name>
<keyword evidence="1" id="KW-0472">Membrane</keyword>
<dbReference type="EMBL" id="LZSF01000145">
    <property type="protein sequence ID" value="OBA86512.1"/>
    <property type="molecule type" value="Genomic_DNA"/>
</dbReference>
<evidence type="ECO:0008006" key="4">
    <source>
        <dbReference type="Google" id="ProtNLM"/>
    </source>
</evidence>